<organism evidence="2 3">
    <name type="scientific">Triparma laevis f. inornata</name>
    <dbReference type="NCBI Taxonomy" id="1714386"/>
    <lineage>
        <taxon>Eukaryota</taxon>
        <taxon>Sar</taxon>
        <taxon>Stramenopiles</taxon>
        <taxon>Ochrophyta</taxon>
        <taxon>Bolidophyceae</taxon>
        <taxon>Parmales</taxon>
        <taxon>Triparmaceae</taxon>
        <taxon>Triparma</taxon>
    </lineage>
</organism>
<reference evidence="3" key="1">
    <citation type="journal article" date="2023" name="Commun. Biol.">
        <title>Genome analysis of Parmales, the sister group of diatoms, reveals the evolutionary specialization of diatoms from phago-mixotrophs to photoautotrophs.</title>
        <authorList>
            <person name="Ban H."/>
            <person name="Sato S."/>
            <person name="Yoshikawa S."/>
            <person name="Yamada K."/>
            <person name="Nakamura Y."/>
            <person name="Ichinomiya M."/>
            <person name="Sato N."/>
            <person name="Blanc-Mathieu R."/>
            <person name="Endo H."/>
            <person name="Kuwata A."/>
            <person name="Ogata H."/>
        </authorList>
    </citation>
    <scope>NUCLEOTIDE SEQUENCE [LARGE SCALE GENOMIC DNA]</scope>
</reference>
<feature type="compositionally biased region" description="Polar residues" evidence="1">
    <location>
        <begin position="31"/>
        <end position="43"/>
    </location>
</feature>
<sequence>MPPKKKRASPLAKSSASNSKKQKNLRRFQQREAQGQACESSTPLAPRTQMVERPNSFLDSDSNSNSNSNSNSKESKARPAKSSGSNKKTKKASPA</sequence>
<dbReference type="AlphaFoldDB" id="A0A9W7ABF1"/>
<dbReference type="Proteomes" id="UP001162640">
    <property type="component" value="Unassembled WGS sequence"/>
</dbReference>
<accession>A0A9W7ABF1</accession>
<dbReference type="EMBL" id="BLQM01000129">
    <property type="protein sequence ID" value="GMH67241.1"/>
    <property type="molecule type" value="Genomic_DNA"/>
</dbReference>
<evidence type="ECO:0000313" key="2">
    <source>
        <dbReference type="EMBL" id="GMH67241.1"/>
    </source>
</evidence>
<comment type="caution">
    <text evidence="2">The sequence shown here is derived from an EMBL/GenBank/DDBJ whole genome shotgun (WGS) entry which is preliminary data.</text>
</comment>
<gene>
    <name evidence="2" type="ORF">TL16_g04630</name>
</gene>
<name>A0A9W7ABF1_9STRA</name>
<feature type="compositionally biased region" description="Low complexity" evidence="1">
    <location>
        <begin position="59"/>
        <end position="72"/>
    </location>
</feature>
<proteinExistence type="predicted"/>
<protein>
    <submittedName>
        <fullName evidence="2">Uncharacterized protein</fullName>
    </submittedName>
</protein>
<evidence type="ECO:0000313" key="3">
    <source>
        <dbReference type="Proteomes" id="UP001162640"/>
    </source>
</evidence>
<evidence type="ECO:0000256" key="1">
    <source>
        <dbReference type="SAM" id="MobiDB-lite"/>
    </source>
</evidence>
<feature type="region of interest" description="Disordered" evidence="1">
    <location>
        <begin position="1"/>
        <end position="95"/>
    </location>
</feature>